<accession>A0ABS7WPK0</accession>
<dbReference type="NCBIfam" id="TIGR00166">
    <property type="entry name" value="S6"/>
    <property type="match status" value="1"/>
</dbReference>
<dbReference type="Pfam" id="PF01250">
    <property type="entry name" value="Ribosomal_S6"/>
    <property type="match status" value="1"/>
</dbReference>
<evidence type="ECO:0000256" key="3">
    <source>
        <dbReference type="ARBA" id="ARBA00023274"/>
    </source>
</evidence>
<comment type="caution">
    <text evidence="8">The sequence shown here is derived from an EMBL/GenBank/DDBJ whole genome shotgun (WGS) entry which is preliminary data.</text>
</comment>
<evidence type="ECO:0000256" key="7">
    <source>
        <dbReference type="SAM" id="MobiDB-lite"/>
    </source>
</evidence>
<comment type="function">
    <text evidence="4 6">Binds together with bS18 to 16S ribosomal RNA.</text>
</comment>
<evidence type="ECO:0000256" key="4">
    <source>
        <dbReference type="ARBA" id="ARBA00035104"/>
    </source>
</evidence>
<evidence type="ECO:0000256" key="5">
    <source>
        <dbReference type="ARBA" id="ARBA00035294"/>
    </source>
</evidence>
<dbReference type="PANTHER" id="PTHR21011:SF1">
    <property type="entry name" value="SMALL RIBOSOMAL SUBUNIT PROTEIN BS6M"/>
    <property type="match status" value="1"/>
</dbReference>
<dbReference type="RefSeq" id="WP_172230006.1">
    <property type="nucleotide sequence ID" value="NZ_CP035946.1"/>
</dbReference>
<dbReference type="InterPro" id="IPR014717">
    <property type="entry name" value="Transl_elong_EF1B/ribsomal_bS6"/>
</dbReference>
<dbReference type="EMBL" id="JACGBB010000002">
    <property type="protein sequence ID" value="MBZ7986701.1"/>
    <property type="molecule type" value="Genomic_DNA"/>
</dbReference>
<dbReference type="HAMAP" id="MF_00360">
    <property type="entry name" value="Ribosomal_bS6"/>
    <property type="match status" value="1"/>
</dbReference>
<keyword evidence="2 6" id="KW-0689">Ribosomal protein</keyword>
<evidence type="ECO:0000313" key="9">
    <source>
        <dbReference type="Proteomes" id="UP000786183"/>
    </source>
</evidence>
<dbReference type="CDD" id="cd00473">
    <property type="entry name" value="bS6"/>
    <property type="match status" value="1"/>
</dbReference>
<evidence type="ECO:0000256" key="6">
    <source>
        <dbReference type="HAMAP-Rule" id="MF_00360"/>
    </source>
</evidence>
<gene>
    <name evidence="6" type="primary">rpsF</name>
    <name evidence="8" type="ORF">AVCANL283_01045</name>
</gene>
<dbReference type="PANTHER" id="PTHR21011">
    <property type="entry name" value="MITOCHONDRIAL 28S RIBOSOMAL PROTEIN S6"/>
    <property type="match status" value="1"/>
</dbReference>
<evidence type="ECO:0000256" key="2">
    <source>
        <dbReference type="ARBA" id="ARBA00022980"/>
    </source>
</evidence>
<dbReference type="SUPFAM" id="SSF54995">
    <property type="entry name" value="Ribosomal protein S6"/>
    <property type="match status" value="1"/>
</dbReference>
<dbReference type="InterPro" id="IPR035980">
    <property type="entry name" value="Ribosomal_bS6_sf"/>
</dbReference>
<comment type="similarity">
    <text evidence="1 6">Belongs to the bacterial ribosomal protein bS6 family.</text>
</comment>
<dbReference type="InterPro" id="IPR000529">
    <property type="entry name" value="Ribosomal_bS6"/>
</dbReference>
<keyword evidence="3 6" id="KW-0687">Ribonucleoprotein</keyword>
<reference evidence="8 9" key="1">
    <citation type="submission" date="2020-07" db="EMBL/GenBank/DDBJ databases">
        <title>Transfer of Campylobacter canadensis to the novel genus Avispirillum gen. nov., that also includes two novel species recovered from migratory waterfowl: Avispirillum anseris sp. nov. and Avispirillum brantae sp. nov.</title>
        <authorList>
            <person name="Miller W.G."/>
            <person name="Chapman M.H."/>
            <person name="Yee E."/>
            <person name="Inglis G.D."/>
        </authorList>
    </citation>
    <scope>NUCLEOTIDE SEQUENCE [LARGE SCALE GENOMIC DNA]</scope>
    <source>
        <strain evidence="8 9">L283</strain>
    </source>
</reference>
<proteinExistence type="inferred from homology"/>
<dbReference type="Proteomes" id="UP000786183">
    <property type="component" value="Unassembled WGS sequence"/>
</dbReference>
<dbReference type="Gene3D" id="3.30.70.60">
    <property type="match status" value="1"/>
</dbReference>
<keyword evidence="6" id="KW-0699">rRNA-binding</keyword>
<protein>
    <recommendedName>
        <fullName evidence="5 6">Small ribosomal subunit protein bS6</fullName>
    </recommendedName>
</protein>
<keyword evidence="9" id="KW-1185">Reference proteome</keyword>
<organism evidence="8 9">
    <name type="scientific">Campylobacter canadensis</name>
    <dbReference type="NCBI Taxonomy" id="449520"/>
    <lineage>
        <taxon>Bacteria</taxon>
        <taxon>Pseudomonadati</taxon>
        <taxon>Campylobacterota</taxon>
        <taxon>Epsilonproteobacteria</taxon>
        <taxon>Campylobacterales</taxon>
        <taxon>Campylobacteraceae</taxon>
        <taxon>Campylobacter</taxon>
    </lineage>
</organism>
<name>A0ABS7WPK0_9BACT</name>
<evidence type="ECO:0000256" key="1">
    <source>
        <dbReference type="ARBA" id="ARBA00009512"/>
    </source>
</evidence>
<keyword evidence="6" id="KW-0694">RNA-binding</keyword>
<evidence type="ECO:0000313" key="8">
    <source>
        <dbReference type="EMBL" id="MBZ7986701.1"/>
    </source>
</evidence>
<feature type="region of interest" description="Disordered" evidence="7">
    <location>
        <begin position="113"/>
        <end position="139"/>
    </location>
</feature>
<sequence>MKHYEVLFILKPTLTDEEVAARVEFVKQTLEKNGAKIAHTMTMGTRKLAYKIDKYERGTYYVIYFEAPTTLIAELERVLRITEDIIRFLIVKYENKREVSAWEKLVKGEKPGKKFKERAEKSDKGEKAKAAAQKEEDSE</sequence>
<dbReference type="GO" id="GO:0005840">
    <property type="term" value="C:ribosome"/>
    <property type="evidence" value="ECO:0007669"/>
    <property type="project" value="UniProtKB-KW"/>
</dbReference>
<dbReference type="InterPro" id="IPR020814">
    <property type="entry name" value="Ribosomal_S6_plastid/chlpt"/>
</dbReference>